<dbReference type="AlphaFoldDB" id="A0A024TFP4"/>
<dbReference type="PANTHER" id="PTHR46082">
    <property type="entry name" value="ATP/GTP-BINDING PROTEIN-RELATED"/>
    <property type="match status" value="1"/>
</dbReference>
<sequence length="556" mass="62849">MLVLWPCDNVAQLLACPWTSFSLEIAATHTDTIHLEITSVVEPNEALQEPVATLLNGYMASSVAIAAWNPTHDTATVRSFVLHHLHNAIDREISCMATSWDQATAAYSFGLVLHETNELHAAKTHYDHAVMVFPYTSREYFCTSRQLALVNDKIAQPSSSDESTLTCLQGILEAQRERFGDNDSDTVDTMVALGYTYATHGQPTLAWHVFEKALHARAETVGVDHTSTLHVMELLAGQLLALHQYAPAAAMYARCLEHYDKSPTPTNTGARVTCASNLAAVRMCLGQYSQARTLWTECLEQDIIAHGLDSDDTLVSMANVAEAHRCLGEYMHAEWLVLSMWDRAKQILGDSSELALLGLSVLGMVYGNQGSKEASQCLEHVFLERKRRFVRDGTGWNAACKSLYQWYHYCRNHLRIESLSNIEAFELHLADLDCVSETWRNERCHACTQEIHGDLATCPQCVAATYQYCRDCAAKKAKRRCNHRANFMVRTPPMRELHEKRLQLLAMTDQHEAYDNWFDRYEAYCTDNHVPDRDRRMQPRDEHQVAAMCFACVPWI</sequence>
<dbReference type="Pfam" id="PF13424">
    <property type="entry name" value="TPR_12"/>
    <property type="match status" value="1"/>
</dbReference>
<dbReference type="PANTHER" id="PTHR46082:SF6">
    <property type="entry name" value="AAA+ ATPASE DOMAIN-CONTAINING PROTEIN-RELATED"/>
    <property type="match status" value="1"/>
</dbReference>
<dbReference type="Gene3D" id="1.25.40.10">
    <property type="entry name" value="Tetratricopeptide repeat domain"/>
    <property type="match status" value="2"/>
</dbReference>
<gene>
    <name evidence="1" type="ORF">H310_12900</name>
</gene>
<protein>
    <submittedName>
        <fullName evidence="1">Uncharacterized protein</fullName>
    </submittedName>
</protein>
<dbReference type="GeneID" id="20089950"/>
<reference evidence="1" key="1">
    <citation type="submission" date="2013-12" db="EMBL/GenBank/DDBJ databases">
        <title>The Genome Sequence of Aphanomyces invadans NJM9701.</title>
        <authorList>
            <consortium name="The Broad Institute Genomics Platform"/>
            <person name="Russ C."/>
            <person name="Tyler B."/>
            <person name="van West P."/>
            <person name="Dieguez-Uribeondo J."/>
            <person name="Young S.K."/>
            <person name="Zeng Q."/>
            <person name="Gargeya S."/>
            <person name="Fitzgerald M."/>
            <person name="Abouelleil A."/>
            <person name="Alvarado L."/>
            <person name="Chapman S.B."/>
            <person name="Gainer-Dewar J."/>
            <person name="Goldberg J."/>
            <person name="Griggs A."/>
            <person name="Gujja S."/>
            <person name="Hansen M."/>
            <person name="Howarth C."/>
            <person name="Imamovic A."/>
            <person name="Ireland A."/>
            <person name="Larimer J."/>
            <person name="McCowan C."/>
            <person name="Murphy C."/>
            <person name="Pearson M."/>
            <person name="Poon T.W."/>
            <person name="Priest M."/>
            <person name="Roberts A."/>
            <person name="Saif S."/>
            <person name="Shea T."/>
            <person name="Sykes S."/>
            <person name="Wortman J."/>
            <person name="Nusbaum C."/>
            <person name="Birren B."/>
        </authorList>
    </citation>
    <scope>NUCLEOTIDE SEQUENCE [LARGE SCALE GENOMIC DNA]</scope>
    <source>
        <strain evidence="1">NJM9701</strain>
    </source>
</reference>
<dbReference type="InterPro" id="IPR011990">
    <property type="entry name" value="TPR-like_helical_dom_sf"/>
</dbReference>
<organism evidence="1">
    <name type="scientific">Aphanomyces invadans</name>
    <dbReference type="NCBI Taxonomy" id="157072"/>
    <lineage>
        <taxon>Eukaryota</taxon>
        <taxon>Sar</taxon>
        <taxon>Stramenopiles</taxon>
        <taxon>Oomycota</taxon>
        <taxon>Saprolegniomycetes</taxon>
        <taxon>Saprolegniales</taxon>
        <taxon>Verrucalvaceae</taxon>
        <taxon>Aphanomyces</taxon>
    </lineage>
</organism>
<dbReference type="SUPFAM" id="SSF48452">
    <property type="entry name" value="TPR-like"/>
    <property type="match status" value="1"/>
</dbReference>
<name>A0A024TFP4_9STRA</name>
<dbReference type="RefSeq" id="XP_008878384.1">
    <property type="nucleotide sequence ID" value="XM_008880162.1"/>
</dbReference>
<dbReference type="VEuPathDB" id="FungiDB:H310_12900"/>
<accession>A0A024TFP4</accession>
<dbReference type="EMBL" id="KI913996">
    <property type="protein sequence ID" value="ETV92863.1"/>
    <property type="molecule type" value="Genomic_DNA"/>
</dbReference>
<proteinExistence type="predicted"/>
<evidence type="ECO:0000313" key="1">
    <source>
        <dbReference type="EMBL" id="ETV92863.1"/>
    </source>
</evidence>
<dbReference type="InterPro" id="IPR053137">
    <property type="entry name" value="NLR-like"/>
</dbReference>
<dbReference type="OrthoDB" id="539810at2759"/>